<dbReference type="OrthoDB" id="5818880at2"/>
<dbReference type="Proteomes" id="UP000033673">
    <property type="component" value="Unassembled WGS sequence"/>
</dbReference>
<gene>
    <name evidence="1" type="ORF">TW81_10020</name>
</gene>
<evidence type="ECO:0000313" key="2">
    <source>
        <dbReference type="Proteomes" id="UP000033673"/>
    </source>
</evidence>
<dbReference type="PATRIC" id="fig|579748.3.peg.2059"/>
<dbReference type="STRING" id="579748.TW81_10020"/>
<sequence length="250" mass="28200">MNNRNAVVMSALLAVAMLFYFGKRDGEELSLPQCEFDQVVETPVHFFADESLSEERVNAWLEYANVVLENSCVPLKRTLSGIERIDLQAFTSVEEGQLHRQLVTAVGEQVLEPMQRTGHYYVLVLPNGHKFSEDGLIGTAHVNFSRSFAVLVAGADVHILEHELGHLAWAWHNDTPDYWLKGQLLDEFHPYIKSYARGYLCGDAGTVMTYASNQLPIYSSPKIRYFGQVCGDEAHADNARLMQEFARSLM</sequence>
<keyword evidence="2" id="KW-1185">Reference proteome</keyword>
<proteinExistence type="predicted"/>
<dbReference type="EMBL" id="JXXV01000016">
    <property type="protein sequence ID" value="KJY83321.1"/>
    <property type="molecule type" value="Genomic_DNA"/>
</dbReference>
<accession>A0A0F4NMJ2</accession>
<evidence type="ECO:0000313" key="1">
    <source>
        <dbReference type="EMBL" id="KJY83321.1"/>
    </source>
</evidence>
<dbReference type="AlphaFoldDB" id="A0A0F4NMJ2"/>
<protein>
    <submittedName>
        <fullName evidence="1">Uncharacterized protein</fullName>
    </submittedName>
</protein>
<dbReference type="RefSeq" id="WP_045955559.1">
    <property type="nucleotide sequence ID" value="NZ_JXXV01000016.1"/>
</dbReference>
<organism evidence="1 2">
    <name type="scientific">Vibrio galatheae</name>
    <dbReference type="NCBI Taxonomy" id="579748"/>
    <lineage>
        <taxon>Bacteria</taxon>
        <taxon>Pseudomonadati</taxon>
        <taxon>Pseudomonadota</taxon>
        <taxon>Gammaproteobacteria</taxon>
        <taxon>Vibrionales</taxon>
        <taxon>Vibrionaceae</taxon>
        <taxon>Vibrio</taxon>
    </lineage>
</organism>
<name>A0A0F4NMJ2_9VIBR</name>
<reference evidence="1 2" key="1">
    <citation type="journal article" date="2015" name="BMC Genomics">
        <title>Genome mining reveals unlocked bioactive potential of marine Gram-negative bacteria.</title>
        <authorList>
            <person name="Machado H."/>
            <person name="Sonnenschein E.C."/>
            <person name="Melchiorsen J."/>
            <person name="Gram L."/>
        </authorList>
    </citation>
    <scope>NUCLEOTIDE SEQUENCE [LARGE SCALE GENOMIC DNA]</scope>
    <source>
        <strain evidence="1 2">S2757</strain>
    </source>
</reference>
<comment type="caution">
    <text evidence="1">The sequence shown here is derived from an EMBL/GenBank/DDBJ whole genome shotgun (WGS) entry which is preliminary data.</text>
</comment>